<dbReference type="InterPro" id="IPR017941">
    <property type="entry name" value="Rieske_2Fe-2S"/>
</dbReference>
<evidence type="ECO:0000256" key="4">
    <source>
        <dbReference type="ARBA" id="ARBA00022692"/>
    </source>
</evidence>
<evidence type="ECO:0000256" key="12">
    <source>
        <dbReference type="ARBA" id="ARBA00025712"/>
    </source>
</evidence>
<dbReference type="Pfam" id="PF19298">
    <property type="entry name" value="KshA_C"/>
    <property type="match status" value="1"/>
</dbReference>
<dbReference type="EC" id="1.14.19.21" evidence="14"/>
<reference evidence="18 19" key="1">
    <citation type="submission" date="2023-09" db="EMBL/GenBank/DDBJ databases">
        <authorList>
            <person name="Rey-Velasco X."/>
        </authorList>
    </citation>
    <scope>NUCLEOTIDE SEQUENCE [LARGE SCALE GENOMIC DNA]</scope>
    <source>
        <strain evidence="18 19">F390</strain>
    </source>
</reference>
<feature type="domain" description="Rieske" evidence="17">
    <location>
        <begin position="61"/>
        <end position="168"/>
    </location>
</feature>
<comment type="pathway">
    <text evidence="12">Steroid hormone biosynthesis; dafachronic acid biosynthesis.</text>
</comment>
<evidence type="ECO:0000256" key="15">
    <source>
        <dbReference type="ARBA" id="ARBA00047853"/>
    </source>
</evidence>
<evidence type="ECO:0000313" key="19">
    <source>
        <dbReference type="Proteomes" id="UP001259803"/>
    </source>
</evidence>
<protein>
    <recommendedName>
        <fullName evidence="14">cholesterol 7-desaturase</fullName>
        <ecNumber evidence="14">1.14.19.21</ecNumber>
    </recommendedName>
</protein>
<accession>A0ABU2ZDZ8</accession>
<keyword evidence="5" id="KW-0001">2Fe-2S</keyword>
<dbReference type="EMBL" id="JAVRHS010000001">
    <property type="protein sequence ID" value="MDT0574576.1"/>
    <property type="molecule type" value="Genomic_DNA"/>
</dbReference>
<keyword evidence="4" id="KW-0812">Transmembrane</keyword>
<comment type="catalytic activity">
    <reaction evidence="16">
        <text>cholesterol + NADPH + O2 + H(+) = 7-dehydrocholesterol + NADP(+) + 2 H2O</text>
        <dbReference type="Rhea" id="RHEA:45024"/>
        <dbReference type="ChEBI" id="CHEBI:15377"/>
        <dbReference type="ChEBI" id="CHEBI:15378"/>
        <dbReference type="ChEBI" id="CHEBI:15379"/>
        <dbReference type="ChEBI" id="CHEBI:16113"/>
        <dbReference type="ChEBI" id="CHEBI:17759"/>
        <dbReference type="ChEBI" id="CHEBI:57783"/>
        <dbReference type="ChEBI" id="CHEBI:58349"/>
        <dbReference type="EC" id="1.14.19.21"/>
    </reaction>
    <physiologicalReaction direction="left-to-right" evidence="16">
        <dbReference type="Rhea" id="RHEA:45025"/>
    </physiologicalReaction>
</comment>
<evidence type="ECO:0000256" key="8">
    <source>
        <dbReference type="ARBA" id="ARBA00023002"/>
    </source>
</evidence>
<dbReference type="Gene3D" id="3.90.380.10">
    <property type="entry name" value="Naphthalene 1,2-dioxygenase Alpha Subunit, Chain A, domain 1"/>
    <property type="match status" value="1"/>
</dbReference>
<evidence type="ECO:0000256" key="7">
    <source>
        <dbReference type="ARBA" id="ARBA00022989"/>
    </source>
</evidence>
<dbReference type="CDD" id="cd03469">
    <property type="entry name" value="Rieske_RO_Alpha_N"/>
    <property type="match status" value="1"/>
</dbReference>
<keyword evidence="10" id="KW-0411">Iron-sulfur</keyword>
<evidence type="ECO:0000256" key="11">
    <source>
        <dbReference type="ARBA" id="ARBA00023136"/>
    </source>
</evidence>
<dbReference type="SUPFAM" id="SSF50022">
    <property type="entry name" value="ISP domain"/>
    <property type="match status" value="1"/>
</dbReference>
<comment type="subcellular location">
    <subcellularLocation>
        <location evidence="2">Membrane</location>
    </subcellularLocation>
</comment>
<organism evidence="18 19">
    <name type="scientific">Croceicoccus esteveae</name>
    <dbReference type="NCBI Taxonomy" id="3075597"/>
    <lineage>
        <taxon>Bacteria</taxon>
        <taxon>Pseudomonadati</taxon>
        <taxon>Pseudomonadota</taxon>
        <taxon>Alphaproteobacteria</taxon>
        <taxon>Sphingomonadales</taxon>
        <taxon>Erythrobacteraceae</taxon>
        <taxon>Croceicoccus</taxon>
    </lineage>
</organism>
<dbReference type="PANTHER" id="PTHR21266:SF32">
    <property type="entry name" value="CHOLESTEROL 7-DESATURASE NVD"/>
    <property type="match status" value="1"/>
</dbReference>
<dbReference type="PANTHER" id="PTHR21266">
    <property type="entry name" value="IRON-SULFUR DOMAIN CONTAINING PROTEIN"/>
    <property type="match status" value="1"/>
</dbReference>
<comment type="cofactor">
    <cofactor evidence="1">
        <name>Fe cation</name>
        <dbReference type="ChEBI" id="CHEBI:24875"/>
    </cofactor>
</comment>
<comment type="catalytic activity">
    <reaction evidence="15">
        <text>cholesterol + NADH + O2 + H(+) = 7-dehydrocholesterol + NAD(+) + 2 H2O</text>
        <dbReference type="Rhea" id="RHEA:51644"/>
        <dbReference type="ChEBI" id="CHEBI:15377"/>
        <dbReference type="ChEBI" id="CHEBI:15378"/>
        <dbReference type="ChEBI" id="CHEBI:15379"/>
        <dbReference type="ChEBI" id="CHEBI:16113"/>
        <dbReference type="ChEBI" id="CHEBI:17759"/>
        <dbReference type="ChEBI" id="CHEBI:57540"/>
        <dbReference type="ChEBI" id="CHEBI:57945"/>
        <dbReference type="EC" id="1.14.19.21"/>
    </reaction>
    <physiologicalReaction direction="left-to-right" evidence="15">
        <dbReference type="Rhea" id="RHEA:51645"/>
    </physiologicalReaction>
</comment>
<name>A0ABU2ZDZ8_9SPHN</name>
<dbReference type="Gene3D" id="2.102.10.10">
    <property type="entry name" value="Rieske [2Fe-2S] iron-sulphur domain"/>
    <property type="match status" value="1"/>
</dbReference>
<dbReference type="Proteomes" id="UP001259803">
    <property type="component" value="Unassembled WGS sequence"/>
</dbReference>
<keyword evidence="19" id="KW-1185">Reference proteome</keyword>
<evidence type="ECO:0000259" key="17">
    <source>
        <dbReference type="PROSITE" id="PS51296"/>
    </source>
</evidence>
<evidence type="ECO:0000256" key="2">
    <source>
        <dbReference type="ARBA" id="ARBA00004370"/>
    </source>
</evidence>
<evidence type="ECO:0000256" key="10">
    <source>
        <dbReference type="ARBA" id="ARBA00023014"/>
    </source>
</evidence>
<comment type="caution">
    <text evidence="18">The sequence shown here is derived from an EMBL/GenBank/DDBJ whole genome shotgun (WGS) entry which is preliminary data.</text>
</comment>
<dbReference type="RefSeq" id="WP_311339161.1">
    <property type="nucleotide sequence ID" value="NZ_JAVRHS010000001.1"/>
</dbReference>
<dbReference type="Pfam" id="PF00355">
    <property type="entry name" value="Rieske"/>
    <property type="match status" value="1"/>
</dbReference>
<evidence type="ECO:0000256" key="16">
    <source>
        <dbReference type="ARBA" id="ARBA00049548"/>
    </source>
</evidence>
<evidence type="ECO:0000256" key="1">
    <source>
        <dbReference type="ARBA" id="ARBA00001962"/>
    </source>
</evidence>
<evidence type="ECO:0000256" key="5">
    <source>
        <dbReference type="ARBA" id="ARBA00022714"/>
    </source>
</evidence>
<evidence type="ECO:0000256" key="3">
    <source>
        <dbReference type="ARBA" id="ARBA00004972"/>
    </source>
</evidence>
<keyword evidence="11" id="KW-0472">Membrane</keyword>
<dbReference type="InterPro" id="IPR036922">
    <property type="entry name" value="Rieske_2Fe-2S_sf"/>
</dbReference>
<keyword evidence="8" id="KW-0560">Oxidoreductase</keyword>
<evidence type="ECO:0000256" key="14">
    <source>
        <dbReference type="ARBA" id="ARBA00026095"/>
    </source>
</evidence>
<comment type="pathway">
    <text evidence="3">Hormone biosynthesis.</text>
</comment>
<evidence type="ECO:0000313" key="18">
    <source>
        <dbReference type="EMBL" id="MDT0574576.1"/>
    </source>
</evidence>
<evidence type="ECO:0000256" key="13">
    <source>
        <dbReference type="ARBA" id="ARBA00025729"/>
    </source>
</evidence>
<gene>
    <name evidence="18" type="ORF">RM533_00090</name>
</gene>
<dbReference type="SUPFAM" id="SSF55961">
    <property type="entry name" value="Bet v1-like"/>
    <property type="match status" value="1"/>
</dbReference>
<sequence>MTASATHGEVAVEDARTPPVAVWQVLEKMSKAEREEWRVAPLKNAVSAQERNLDYGFPLGWYPMMLSNELEIGEVKPLRYFANDLAIWRGEDGDVRMVDAYCRHLGAHMGHGGKVHGNLLECPFHAWRYDGEEGVVKEIPYSRTIPPQVKRKCTRTWHMREANQVIWAWYHPQDEDPLFDIVHLPEASDPEWTEFDECRWTIYGSIQNMAENGVDFAHFKYIHGTATMPTAELEWGDWNRRGIVRAKLGTPRGEVDGKITATSNGPGQNWVRFEGICETLLIACITPVEYDELHVRYFYTQPRTQKDGPTAGLARAIIADVNKQLDQDKVVWDRMRYEANPIICEGDGPIPKFRQYYERFYPTRASKAERKPELADA</sequence>
<evidence type="ECO:0000256" key="6">
    <source>
        <dbReference type="ARBA" id="ARBA00022723"/>
    </source>
</evidence>
<dbReference type="InterPro" id="IPR045605">
    <property type="entry name" value="KshA-like_C"/>
</dbReference>
<dbReference type="InterPro" id="IPR050584">
    <property type="entry name" value="Cholesterol_7-desaturase"/>
</dbReference>
<proteinExistence type="inferred from homology"/>
<keyword evidence="6" id="KW-0479">Metal-binding</keyword>
<keyword evidence="7" id="KW-1133">Transmembrane helix</keyword>
<dbReference type="PROSITE" id="PS51296">
    <property type="entry name" value="RIESKE"/>
    <property type="match status" value="1"/>
</dbReference>
<comment type="similarity">
    <text evidence="13">Belongs to the cholesterol 7-desaturase family.</text>
</comment>
<evidence type="ECO:0000256" key="9">
    <source>
        <dbReference type="ARBA" id="ARBA00023004"/>
    </source>
</evidence>
<keyword evidence="9" id="KW-0408">Iron</keyword>